<evidence type="ECO:0000313" key="2">
    <source>
        <dbReference type="Proteomes" id="UP000003460"/>
    </source>
</evidence>
<dbReference type="EMBL" id="ACIJ02000028">
    <property type="protein sequence ID" value="EEX70442.1"/>
    <property type="molecule type" value="Genomic_DNA"/>
</dbReference>
<gene>
    <name evidence="1" type="ORF">GCWU000325_02484</name>
</gene>
<evidence type="ECO:0000313" key="1">
    <source>
        <dbReference type="EMBL" id="EEX70442.1"/>
    </source>
</evidence>
<dbReference type="AlphaFoldDB" id="C9LJS0"/>
<dbReference type="STRING" id="626522.GCWU000325_02484"/>
<name>C9LJS0_9BACT</name>
<protein>
    <submittedName>
        <fullName evidence="1">Uncharacterized protein</fullName>
    </submittedName>
</protein>
<organism evidence="1 2">
    <name type="scientific">Alloprevotella tannerae ATCC 51259</name>
    <dbReference type="NCBI Taxonomy" id="626522"/>
    <lineage>
        <taxon>Bacteria</taxon>
        <taxon>Pseudomonadati</taxon>
        <taxon>Bacteroidota</taxon>
        <taxon>Bacteroidia</taxon>
        <taxon>Bacteroidales</taxon>
        <taxon>Prevotellaceae</taxon>
        <taxon>Alloprevotella</taxon>
    </lineage>
</organism>
<dbReference type="Proteomes" id="UP000003460">
    <property type="component" value="Unassembled WGS sequence"/>
</dbReference>
<keyword evidence="2" id="KW-1185">Reference proteome</keyword>
<sequence>MHKASFTLPLHRSEFVELTLNNERNVIITSTNKAHTRTASP</sequence>
<accession>C9LJS0</accession>
<proteinExistence type="predicted"/>
<reference evidence="1" key="1">
    <citation type="submission" date="2009-09" db="EMBL/GenBank/DDBJ databases">
        <authorList>
            <person name="Weinstock G."/>
            <person name="Sodergren E."/>
            <person name="Clifton S."/>
            <person name="Fulton L."/>
            <person name="Fulton B."/>
            <person name="Courtney L."/>
            <person name="Fronick C."/>
            <person name="Harrison M."/>
            <person name="Strong C."/>
            <person name="Farmer C."/>
            <person name="Delahaunty K."/>
            <person name="Markovic C."/>
            <person name="Hall O."/>
            <person name="Minx P."/>
            <person name="Tomlinson C."/>
            <person name="Mitreva M."/>
            <person name="Nelson J."/>
            <person name="Hou S."/>
            <person name="Wollam A."/>
            <person name="Pepin K.H."/>
            <person name="Johnson M."/>
            <person name="Bhonagiri V."/>
            <person name="Nash W.E."/>
            <person name="Warren W."/>
            <person name="Chinwalla A."/>
            <person name="Mardis E.R."/>
            <person name="Wilson R.K."/>
        </authorList>
    </citation>
    <scope>NUCLEOTIDE SEQUENCE [LARGE SCALE GENOMIC DNA]</scope>
    <source>
        <strain evidence="1">ATCC 51259</strain>
    </source>
</reference>
<dbReference type="HOGENOM" id="CLU_3274781_0_0_10"/>
<comment type="caution">
    <text evidence="1">The sequence shown here is derived from an EMBL/GenBank/DDBJ whole genome shotgun (WGS) entry which is preliminary data.</text>
</comment>